<proteinExistence type="predicted"/>
<dbReference type="Pfam" id="PF25231">
    <property type="entry name" value="DUF7847"/>
    <property type="match status" value="1"/>
</dbReference>
<feature type="transmembrane region" description="Helical" evidence="2">
    <location>
        <begin position="251"/>
        <end position="274"/>
    </location>
</feature>
<feature type="transmembrane region" description="Helical" evidence="2">
    <location>
        <begin position="306"/>
        <end position="336"/>
    </location>
</feature>
<dbReference type="Proteomes" id="UP000594637">
    <property type="component" value="Chromosome"/>
</dbReference>
<feature type="transmembrane region" description="Helical" evidence="2">
    <location>
        <begin position="206"/>
        <end position="239"/>
    </location>
</feature>
<evidence type="ECO:0000313" key="5">
    <source>
        <dbReference type="Proteomes" id="UP000594637"/>
    </source>
</evidence>
<keyword evidence="2" id="KW-0812">Transmembrane</keyword>
<accession>A0A7T0LL86</accession>
<sequence>MSSDTPWQSPSGPEDSGTAPAEPRFGAYGTPPAGQPSTSSPSYGPADPQVGVPPTYPAYPGAAHQAPPSFFVAPKPGIIPLRPLSITEIIGGAFESLRANPKAMFVPSIVVMSIIGLISAIPTFFTTRGLYSSLESTGDSAFLTEDQAMSLALDSLSTLGSSMLTAALTALASTILTGLLIVAVSRSVLGRVASPGEVWQRTKGRVWALIGQSILVSLIVGAASVVIALVGLVLFGITLVPVLNGDEPSGAMVAIAVIGILVLAVIGIILGTFLSVRLSLSSATLVLENVGVIEGIKRSWVLTRSYFWHVLGALLLAGIITVLVTGVLSGVTGAVAGVLSVTSGGIMPALDAVSTFIGSLLGALILPFSAAVTALIYIDLRMRQEGLDVELRQAADTL</sequence>
<feature type="compositionally biased region" description="Polar residues" evidence="1">
    <location>
        <begin position="1"/>
        <end position="11"/>
    </location>
</feature>
<evidence type="ECO:0000313" key="4">
    <source>
        <dbReference type="EMBL" id="QPL05849.1"/>
    </source>
</evidence>
<evidence type="ECO:0000259" key="3">
    <source>
        <dbReference type="Pfam" id="PF25231"/>
    </source>
</evidence>
<dbReference type="RefSeq" id="WP_166856182.1">
    <property type="nucleotide sequence ID" value="NZ_CP063989.1"/>
</dbReference>
<protein>
    <submittedName>
        <fullName evidence="4">Glycerophosphodiester phosphodiesterase</fullName>
    </submittedName>
</protein>
<evidence type="ECO:0000256" key="1">
    <source>
        <dbReference type="SAM" id="MobiDB-lite"/>
    </source>
</evidence>
<keyword evidence="5" id="KW-1185">Reference proteome</keyword>
<feature type="transmembrane region" description="Helical" evidence="2">
    <location>
        <begin position="356"/>
        <end position="378"/>
    </location>
</feature>
<feature type="transmembrane region" description="Helical" evidence="2">
    <location>
        <begin position="104"/>
        <end position="125"/>
    </location>
</feature>
<name>A0A7T0LL86_9ACTO</name>
<keyword evidence="2" id="KW-1133">Transmembrane helix</keyword>
<reference evidence="4 5" key="1">
    <citation type="submission" date="2020-11" db="EMBL/GenBank/DDBJ databases">
        <title>Actinomyces sp. ZJ750.</title>
        <authorList>
            <person name="Zhou J."/>
        </authorList>
    </citation>
    <scope>NUCLEOTIDE SEQUENCE [LARGE SCALE GENOMIC DNA]</scope>
    <source>
        <strain evidence="4 5">ZJ750</strain>
    </source>
</reference>
<dbReference type="InterPro" id="IPR057169">
    <property type="entry name" value="DUF7847"/>
</dbReference>
<gene>
    <name evidence="4" type="ORF">ID810_02450</name>
</gene>
<organism evidence="4 5">
    <name type="scientific">Actinomyces respiraculi</name>
    <dbReference type="NCBI Taxonomy" id="2744574"/>
    <lineage>
        <taxon>Bacteria</taxon>
        <taxon>Bacillati</taxon>
        <taxon>Actinomycetota</taxon>
        <taxon>Actinomycetes</taxon>
        <taxon>Actinomycetales</taxon>
        <taxon>Actinomycetaceae</taxon>
        <taxon>Actinomyces</taxon>
    </lineage>
</organism>
<evidence type="ECO:0000256" key="2">
    <source>
        <dbReference type="SAM" id="Phobius"/>
    </source>
</evidence>
<feature type="transmembrane region" description="Helical" evidence="2">
    <location>
        <begin position="163"/>
        <end position="185"/>
    </location>
</feature>
<dbReference type="KEGG" id="arep:ID810_02450"/>
<keyword evidence="2" id="KW-0472">Membrane</keyword>
<dbReference type="AlphaFoldDB" id="A0A7T0LL86"/>
<dbReference type="EMBL" id="CP063989">
    <property type="protein sequence ID" value="QPL05849.1"/>
    <property type="molecule type" value="Genomic_DNA"/>
</dbReference>
<feature type="region of interest" description="Disordered" evidence="1">
    <location>
        <begin position="1"/>
        <end position="58"/>
    </location>
</feature>
<feature type="domain" description="DUF7847" evidence="3">
    <location>
        <begin position="84"/>
        <end position="371"/>
    </location>
</feature>